<accession>A0AB37Z1W7</accession>
<proteinExistence type="predicted"/>
<evidence type="ECO:0000313" key="1">
    <source>
        <dbReference type="EMBL" id="SCC69024.1"/>
    </source>
</evidence>
<protein>
    <recommendedName>
        <fullName evidence="3">Integrase</fullName>
    </recommendedName>
</protein>
<evidence type="ECO:0000313" key="2">
    <source>
        <dbReference type="Proteomes" id="UP000195728"/>
    </source>
</evidence>
<evidence type="ECO:0008006" key="3">
    <source>
        <dbReference type="Google" id="ProtNLM"/>
    </source>
</evidence>
<sequence>MQKILNHSHPLITLRYIGIMVEQIEAKLKSFKL</sequence>
<name>A0AB37Z1W7_9BACI</name>
<gene>
    <name evidence="1" type="ORF">BC10311_06240</name>
</gene>
<organism evidence="1 2">
    <name type="scientific">Bacillus wiedmannii</name>
    <dbReference type="NCBI Taxonomy" id="1890302"/>
    <lineage>
        <taxon>Bacteria</taxon>
        <taxon>Bacillati</taxon>
        <taxon>Bacillota</taxon>
        <taxon>Bacilli</taxon>
        <taxon>Bacillales</taxon>
        <taxon>Bacillaceae</taxon>
        <taxon>Bacillus</taxon>
        <taxon>Bacillus cereus group</taxon>
    </lineage>
</organism>
<reference evidence="1 2" key="1">
    <citation type="submission" date="2016-08" db="EMBL/GenBank/DDBJ databases">
        <authorList>
            <person name="Loux V."/>
            <person name="Rue O."/>
        </authorList>
    </citation>
    <scope>NUCLEOTIDE SEQUENCE [LARGE SCALE GENOMIC DNA]</scope>
    <source>
        <strain evidence="1 2">WSBC_10311</strain>
    </source>
</reference>
<comment type="caution">
    <text evidence="1">The sequence shown here is derived from an EMBL/GenBank/DDBJ whole genome shotgun (WGS) entry which is preliminary data.</text>
</comment>
<dbReference type="EMBL" id="FMBG01000025">
    <property type="protein sequence ID" value="SCC69024.1"/>
    <property type="molecule type" value="Genomic_DNA"/>
</dbReference>
<dbReference type="Proteomes" id="UP000195728">
    <property type="component" value="Unassembled WGS sequence"/>
</dbReference>
<dbReference type="AlphaFoldDB" id="A0AB37Z1W7"/>